<protein>
    <recommendedName>
        <fullName evidence="6">Transposase IS4-like domain-containing protein</fullName>
    </recommendedName>
</protein>
<dbReference type="EMBL" id="CP022932">
    <property type="protein sequence ID" value="ASV34005.1"/>
    <property type="molecule type" value="Genomic_DNA"/>
</dbReference>
<proteinExistence type="predicted"/>
<gene>
    <name evidence="2" type="ORF">BJP41_09555</name>
    <name evidence="3" type="ORF">BJP43_08545</name>
    <name evidence="1" type="ORF">CJJ18_08495</name>
</gene>
<dbReference type="Proteomes" id="UP000229055">
    <property type="component" value="Chromosome"/>
</dbReference>
<sequence>MMDATYIKIHLHGTETVGDNDGMGVKKGKLNLIFDAHGMPLRGSLTAGTVADCKAATSLLKDLRGDY</sequence>
<dbReference type="EMBL" id="CP017613">
    <property type="protein sequence ID" value="ATW34292.1"/>
    <property type="molecule type" value="Genomic_DNA"/>
</dbReference>
<accession>A0A2D3SZQ5</accession>
<reference evidence="1" key="2">
    <citation type="submission" date="2017-08" db="EMBL/GenBank/DDBJ databases">
        <title>Genome sequence of Candidatus Hamiltonella defensa from Acyrthosiphon pisum strain MI47.</title>
        <authorList>
            <person name="Patel V.A."/>
            <person name="Chevignon G."/>
            <person name="Russell J.A."/>
            <person name="Oliver K.M."/>
        </authorList>
    </citation>
    <scope>NUCLEOTIDE SEQUENCE</scope>
    <source>
        <strain evidence="1">MI47</strain>
    </source>
</reference>
<dbReference type="AlphaFoldDB" id="A0A2D3SZQ5"/>
<evidence type="ECO:0000313" key="4">
    <source>
        <dbReference type="Proteomes" id="UP000229055"/>
    </source>
</evidence>
<reference evidence="2" key="4">
    <citation type="journal article" date="2018" name="Genome Biol. Evol.">
        <title>Culture-Facilitated Comparative Genomics of the Facultative Symbiont Hamiltonella defensa.</title>
        <authorList>
            <person name="Chevignon G."/>
            <person name="Boyd B.M."/>
            <person name="Brandt J.W."/>
            <person name="Oliver K.M."/>
            <person name="Strand M.R."/>
        </authorList>
    </citation>
    <scope>NUCLEOTIDE SEQUENCE</scope>
    <source>
        <strain evidence="2">A2C</strain>
        <strain evidence="3">ZA17</strain>
    </source>
</reference>
<dbReference type="Proteomes" id="UP000792865">
    <property type="component" value="Chromosome"/>
</dbReference>
<evidence type="ECO:0000313" key="3">
    <source>
        <dbReference type="EMBL" id="ATW34292.1"/>
    </source>
</evidence>
<evidence type="ECO:0000313" key="2">
    <source>
        <dbReference type="EMBL" id="ATW30530.1"/>
    </source>
</evidence>
<evidence type="ECO:0008006" key="6">
    <source>
        <dbReference type="Google" id="ProtNLM"/>
    </source>
</evidence>
<evidence type="ECO:0000313" key="1">
    <source>
        <dbReference type="EMBL" id="ASV34005.1"/>
    </source>
</evidence>
<reference evidence="4 5" key="3">
    <citation type="submission" date="2017-11" db="EMBL/GenBank/DDBJ databases">
        <title>PacBio sequencing of new strain of the secondary endosymbiont Candidatus Hamiltonella defensa.</title>
        <authorList>
            <person name="Strand M.R."/>
            <person name="Oliver K."/>
        </authorList>
    </citation>
    <scope>NUCLEOTIDE SEQUENCE [LARGE SCALE GENOMIC DNA]</scope>
    <source>
        <strain evidence="5">A2C</strain>
        <strain evidence="4">ZA17</strain>
    </source>
</reference>
<dbReference type="EMBL" id="CP017606">
    <property type="protein sequence ID" value="ATW30530.1"/>
    <property type="molecule type" value="Genomic_DNA"/>
</dbReference>
<dbReference type="Proteomes" id="UP000230008">
    <property type="component" value="Chromosome"/>
</dbReference>
<name>A0A2D3SZQ5_9ENTR</name>
<evidence type="ECO:0000313" key="5">
    <source>
        <dbReference type="Proteomes" id="UP000230008"/>
    </source>
</evidence>
<organism evidence="2 5">
    <name type="scientific">Candidatus Williamhamiltonella defendens</name>
    <dbReference type="NCBI Taxonomy" id="138072"/>
    <lineage>
        <taxon>Bacteria</taxon>
        <taxon>Pseudomonadati</taxon>
        <taxon>Pseudomonadota</taxon>
        <taxon>Gammaproteobacteria</taxon>
        <taxon>Enterobacterales</taxon>
        <taxon>Enterobacteriaceae</taxon>
        <taxon>aphid secondary symbionts</taxon>
        <taxon>Candidatus Williamhamiltonella</taxon>
    </lineage>
</organism>
<reference evidence="4 5" key="1">
    <citation type="submission" date="2016-10" db="EMBL/GenBank/DDBJ databases">
        <authorList>
            <person name="Chevignon G."/>
        </authorList>
    </citation>
    <scope>NUCLEOTIDE SEQUENCE [LARGE SCALE GENOMIC DNA]</scope>
    <source>
        <strain evidence="5">A2C</strain>
        <strain evidence="4">ZA17</strain>
    </source>
</reference>